<keyword evidence="4" id="KW-0233">DNA recombination</keyword>
<gene>
    <name evidence="6" type="ORF">DW021_14795</name>
</gene>
<dbReference type="Gene3D" id="3.90.350.10">
    <property type="entry name" value="Transposase Inhibitor Protein From Tn5, Chain A, domain 1"/>
    <property type="match status" value="1"/>
</dbReference>
<dbReference type="NCBIfam" id="NF033592">
    <property type="entry name" value="transpos_IS4_1"/>
    <property type="match status" value="1"/>
</dbReference>
<evidence type="ECO:0000313" key="6">
    <source>
        <dbReference type="EMBL" id="RHL43923.1"/>
    </source>
</evidence>
<dbReference type="GO" id="GO:0004803">
    <property type="term" value="F:transposase activity"/>
    <property type="evidence" value="ECO:0007669"/>
    <property type="project" value="InterPro"/>
</dbReference>
<evidence type="ECO:0000256" key="4">
    <source>
        <dbReference type="ARBA" id="ARBA00023172"/>
    </source>
</evidence>
<dbReference type="RefSeq" id="WP_118393386.1">
    <property type="nucleotide sequence ID" value="NZ_JADPEA010000104.1"/>
</dbReference>
<dbReference type="PANTHER" id="PTHR33258">
    <property type="entry name" value="TRANSPOSASE INSL FOR INSERTION SEQUENCE ELEMENT IS186A-RELATED"/>
    <property type="match status" value="1"/>
</dbReference>
<proteinExistence type="inferred from homology"/>
<accession>A0A415L5S8</accession>
<dbReference type="InterPro" id="IPR047952">
    <property type="entry name" value="Transpos_IS4"/>
</dbReference>
<dbReference type="InterPro" id="IPR012337">
    <property type="entry name" value="RNaseH-like_sf"/>
</dbReference>
<dbReference type="EMBL" id="QROS01000014">
    <property type="protein sequence ID" value="RHL43923.1"/>
    <property type="molecule type" value="Genomic_DNA"/>
</dbReference>
<sequence>MKPKHIKKVLMSEINKVANNPKDYCFHPDTDFTRKRKISMKAVLTGIIGMGSGSLTNELIDFFHASPQMPTPSAFLQQRSKIKPEAFRSIFDGFNETITKGFSEKMPIFAVDGSDIQIATNPGDTGSYYPRSNGQKGYNLLHLNALYEIDYHIYADSIIQKSKNCNEHKALQEMVDRSTIPEALIIADRDYESYNSMAHIQEKGWYFLIRIKDGHGSIKSNLELPKEKLFDLKINLNITRKQSKEVKELLKDKNHYRYLPSNVNFDYLPAKSNYKDPASFYGLSFRIARFQISEDTYETVLTNLDKEQYPLEKLKQLYALRWGIETSFRDLKYTMGMLDFHSKKVMCIQQEIYAHLIMYNFAEMITSHVVIEKKQRKYTYKANFSVASHLCRLFYREKTTSPDLETIIAKNVIPIRPDRHGERKATTKIFHGFLYRIA</sequence>
<dbReference type="AlphaFoldDB" id="A0A415L5S8"/>
<dbReference type="PANTHER" id="PTHR33258:SF1">
    <property type="entry name" value="TRANSPOSASE INSL FOR INSERTION SEQUENCE ELEMENT IS186A-RELATED"/>
    <property type="match status" value="1"/>
</dbReference>
<dbReference type="GO" id="GO:0006313">
    <property type="term" value="P:DNA transposition"/>
    <property type="evidence" value="ECO:0007669"/>
    <property type="project" value="InterPro"/>
</dbReference>
<dbReference type="SUPFAM" id="SSF53098">
    <property type="entry name" value="Ribonuclease H-like"/>
    <property type="match status" value="1"/>
</dbReference>
<comment type="similarity">
    <text evidence="1">Belongs to the transposase 11 family.</text>
</comment>
<name>A0A415L5S8_9FIRM</name>
<keyword evidence="3" id="KW-0238">DNA-binding</keyword>
<evidence type="ECO:0000259" key="5">
    <source>
        <dbReference type="Pfam" id="PF01609"/>
    </source>
</evidence>
<feature type="domain" description="Transposase IS4-like" evidence="5">
    <location>
        <begin position="105"/>
        <end position="361"/>
    </location>
</feature>
<evidence type="ECO:0000256" key="2">
    <source>
        <dbReference type="ARBA" id="ARBA00022578"/>
    </source>
</evidence>
<reference evidence="6 7" key="1">
    <citation type="submission" date="2018-08" db="EMBL/GenBank/DDBJ databases">
        <title>A genome reference for cultivated species of the human gut microbiota.</title>
        <authorList>
            <person name="Zou Y."/>
            <person name="Xue W."/>
            <person name="Luo G."/>
        </authorList>
    </citation>
    <scope>NUCLEOTIDE SEQUENCE [LARGE SCALE GENOMIC DNA]</scope>
    <source>
        <strain evidence="6 7">AF37-6AC</strain>
    </source>
</reference>
<dbReference type="GO" id="GO:0003677">
    <property type="term" value="F:DNA binding"/>
    <property type="evidence" value="ECO:0007669"/>
    <property type="project" value="UniProtKB-KW"/>
</dbReference>
<evidence type="ECO:0000256" key="1">
    <source>
        <dbReference type="ARBA" id="ARBA00010075"/>
    </source>
</evidence>
<evidence type="ECO:0000313" key="7">
    <source>
        <dbReference type="Proteomes" id="UP000285897"/>
    </source>
</evidence>
<keyword evidence="2" id="KW-0815">Transposition</keyword>
<organism evidence="6 7">
    <name type="scientific">Blautia obeum</name>
    <dbReference type="NCBI Taxonomy" id="40520"/>
    <lineage>
        <taxon>Bacteria</taxon>
        <taxon>Bacillati</taxon>
        <taxon>Bacillota</taxon>
        <taxon>Clostridia</taxon>
        <taxon>Lachnospirales</taxon>
        <taxon>Lachnospiraceae</taxon>
        <taxon>Blautia</taxon>
    </lineage>
</organism>
<dbReference type="Proteomes" id="UP000285897">
    <property type="component" value="Unassembled WGS sequence"/>
</dbReference>
<comment type="caution">
    <text evidence="6">The sequence shown here is derived from an EMBL/GenBank/DDBJ whole genome shotgun (WGS) entry which is preliminary data.</text>
</comment>
<dbReference type="Pfam" id="PF01609">
    <property type="entry name" value="DDE_Tnp_1"/>
    <property type="match status" value="1"/>
</dbReference>
<dbReference type="InterPro" id="IPR002559">
    <property type="entry name" value="Transposase_11"/>
</dbReference>
<evidence type="ECO:0000256" key="3">
    <source>
        <dbReference type="ARBA" id="ARBA00023125"/>
    </source>
</evidence>
<protein>
    <submittedName>
        <fullName evidence="6">IS4 family transposase</fullName>
    </submittedName>
</protein>